<keyword evidence="3 4" id="KW-0040">ANK repeat</keyword>
<dbReference type="InterPro" id="IPR051573">
    <property type="entry name" value="Ankyrin-SOCS_box_domain"/>
</dbReference>
<feature type="repeat" description="ANK" evidence="4">
    <location>
        <begin position="75"/>
        <end position="107"/>
    </location>
</feature>
<evidence type="ECO:0000256" key="2">
    <source>
        <dbReference type="ARBA" id="ARBA00022737"/>
    </source>
</evidence>
<evidence type="ECO:0000256" key="3">
    <source>
        <dbReference type="ARBA" id="ARBA00023043"/>
    </source>
</evidence>
<dbReference type="InterPro" id="IPR002110">
    <property type="entry name" value="Ankyrin_rpt"/>
</dbReference>
<dbReference type="SUPFAM" id="SSF48403">
    <property type="entry name" value="Ankyrin repeat"/>
    <property type="match status" value="1"/>
</dbReference>
<keyword evidence="7" id="KW-1185">Reference proteome</keyword>
<accession>A0A8R7TZZ1</accession>
<reference evidence="7" key="1">
    <citation type="journal article" date="2013" name="Nature">
        <title>Draft genome of the wheat A-genome progenitor Triticum urartu.</title>
        <authorList>
            <person name="Ling H.Q."/>
            <person name="Zhao S."/>
            <person name="Liu D."/>
            <person name="Wang J."/>
            <person name="Sun H."/>
            <person name="Zhang C."/>
            <person name="Fan H."/>
            <person name="Li D."/>
            <person name="Dong L."/>
            <person name="Tao Y."/>
            <person name="Gao C."/>
            <person name="Wu H."/>
            <person name="Li Y."/>
            <person name="Cui Y."/>
            <person name="Guo X."/>
            <person name="Zheng S."/>
            <person name="Wang B."/>
            <person name="Yu K."/>
            <person name="Liang Q."/>
            <person name="Yang W."/>
            <person name="Lou X."/>
            <person name="Chen J."/>
            <person name="Feng M."/>
            <person name="Jian J."/>
            <person name="Zhang X."/>
            <person name="Luo G."/>
            <person name="Jiang Y."/>
            <person name="Liu J."/>
            <person name="Wang Z."/>
            <person name="Sha Y."/>
            <person name="Zhang B."/>
            <person name="Wu H."/>
            <person name="Tang D."/>
            <person name="Shen Q."/>
            <person name="Xue P."/>
            <person name="Zou S."/>
            <person name="Wang X."/>
            <person name="Liu X."/>
            <person name="Wang F."/>
            <person name="Yang Y."/>
            <person name="An X."/>
            <person name="Dong Z."/>
            <person name="Zhang K."/>
            <person name="Zhang X."/>
            <person name="Luo M.C."/>
            <person name="Dvorak J."/>
            <person name="Tong Y."/>
            <person name="Wang J."/>
            <person name="Yang H."/>
            <person name="Li Z."/>
            <person name="Wang D."/>
            <person name="Zhang A."/>
            <person name="Wang J."/>
        </authorList>
    </citation>
    <scope>NUCLEOTIDE SEQUENCE</scope>
    <source>
        <strain evidence="7">cv. G1812</strain>
    </source>
</reference>
<dbReference type="GO" id="GO:0045732">
    <property type="term" value="P:positive regulation of protein catabolic process"/>
    <property type="evidence" value="ECO:0007669"/>
    <property type="project" value="TreeGrafter"/>
</dbReference>
<reference evidence="6" key="2">
    <citation type="submission" date="2018-03" db="EMBL/GenBank/DDBJ databases">
        <title>The Triticum urartu genome reveals the dynamic nature of wheat genome evolution.</title>
        <authorList>
            <person name="Ling H."/>
            <person name="Ma B."/>
            <person name="Shi X."/>
            <person name="Liu H."/>
            <person name="Dong L."/>
            <person name="Sun H."/>
            <person name="Cao Y."/>
            <person name="Gao Q."/>
            <person name="Zheng S."/>
            <person name="Li Y."/>
            <person name="Yu Y."/>
            <person name="Du H."/>
            <person name="Qi M."/>
            <person name="Li Y."/>
            <person name="Yu H."/>
            <person name="Cui Y."/>
            <person name="Wang N."/>
            <person name="Chen C."/>
            <person name="Wu H."/>
            <person name="Zhao Y."/>
            <person name="Zhang J."/>
            <person name="Li Y."/>
            <person name="Zhou W."/>
            <person name="Zhang B."/>
            <person name="Hu W."/>
            <person name="Eijk M."/>
            <person name="Tang J."/>
            <person name="Witsenboer H."/>
            <person name="Zhao S."/>
            <person name="Li Z."/>
            <person name="Zhang A."/>
            <person name="Wang D."/>
            <person name="Liang C."/>
        </authorList>
    </citation>
    <scope>NUCLEOTIDE SEQUENCE [LARGE SCALE GENOMIC DNA]</scope>
    <source>
        <strain evidence="6">cv. G1812</strain>
    </source>
</reference>
<dbReference type="GO" id="GO:0016567">
    <property type="term" value="P:protein ubiquitination"/>
    <property type="evidence" value="ECO:0007669"/>
    <property type="project" value="TreeGrafter"/>
</dbReference>
<dbReference type="AlphaFoldDB" id="A0A8R7TZZ1"/>
<evidence type="ECO:0000256" key="1">
    <source>
        <dbReference type="ARBA" id="ARBA00005949"/>
    </source>
</evidence>
<dbReference type="InterPro" id="IPR036770">
    <property type="entry name" value="Ankyrin_rpt-contain_sf"/>
</dbReference>
<dbReference type="Gramene" id="TuG1812G0300004858.01.T01">
    <property type="protein sequence ID" value="TuG1812G0300004858.01.T01.cds369460"/>
    <property type="gene ID" value="TuG1812G0300004858.01"/>
</dbReference>
<evidence type="ECO:0000256" key="5">
    <source>
        <dbReference type="SAM" id="Phobius"/>
    </source>
</evidence>
<feature type="transmembrane region" description="Helical" evidence="5">
    <location>
        <begin position="20"/>
        <end position="39"/>
    </location>
</feature>
<dbReference type="Pfam" id="PF00023">
    <property type="entry name" value="Ank"/>
    <property type="match status" value="1"/>
</dbReference>
<name>A0A8R7TZZ1_TRIUA</name>
<evidence type="ECO:0000256" key="4">
    <source>
        <dbReference type="PROSITE-ProRule" id="PRU00023"/>
    </source>
</evidence>
<reference evidence="6" key="3">
    <citation type="submission" date="2022-06" db="UniProtKB">
        <authorList>
            <consortium name="EnsemblPlants"/>
        </authorList>
    </citation>
    <scope>IDENTIFICATION</scope>
</reference>
<comment type="similarity">
    <text evidence="1">Belongs to the ankyrin SOCS box (ASB) family.</text>
</comment>
<dbReference type="PROSITE" id="PS50088">
    <property type="entry name" value="ANK_REPEAT"/>
    <property type="match status" value="1"/>
</dbReference>
<dbReference type="EnsemblPlants" id="TuG1812G0300004858.01.T01">
    <property type="protein sequence ID" value="TuG1812G0300004858.01.T01.cds369460"/>
    <property type="gene ID" value="TuG1812G0300004858.01"/>
</dbReference>
<keyword evidence="5" id="KW-0812">Transmembrane</keyword>
<keyword evidence="5" id="KW-1133">Transmembrane helix</keyword>
<dbReference type="PROSITE" id="PS50297">
    <property type="entry name" value="ANK_REP_REGION"/>
    <property type="match status" value="1"/>
</dbReference>
<evidence type="ECO:0000313" key="7">
    <source>
        <dbReference type="Proteomes" id="UP000015106"/>
    </source>
</evidence>
<proteinExistence type="inferred from homology"/>
<dbReference type="Gene3D" id="1.25.40.20">
    <property type="entry name" value="Ankyrin repeat-containing domain"/>
    <property type="match status" value="1"/>
</dbReference>
<evidence type="ECO:0000313" key="6">
    <source>
        <dbReference type="EnsemblPlants" id="TuG1812G0300004858.01.T01.cds369460"/>
    </source>
</evidence>
<sequence length="163" mass="18645">MYPHMLPILEKDNVQRFLRLYAVCPSCIAWGFIIIPEVLNRMIIHDALRCAKLVLEGKALELGGFRASPNGMNKYGYFPLHEAAERFSIDMIRLLLHHGALTNLRTAGASVIEDLLPLHVAVEDTCLHKYLNDNLTKKDADYVYKGPVWIMGLELVWVSWRLK</sequence>
<protein>
    <submittedName>
        <fullName evidence="6">Uncharacterized protein</fullName>
    </submittedName>
</protein>
<dbReference type="Proteomes" id="UP000015106">
    <property type="component" value="Chromosome 3"/>
</dbReference>
<keyword evidence="5" id="KW-0472">Membrane</keyword>
<dbReference type="PANTHER" id="PTHR24136">
    <property type="entry name" value="SOWAH (DROSOPHILA) HOMOLOG"/>
    <property type="match status" value="1"/>
</dbReference>
<organism evidence="6 7">
    <name type="scientific">Triticum urartu</name>
    <name type="common">Red wild einkorn</name>
    <name type="synonym">Crithodium urartu</name>
    <dbReference type="NCBI Taxonomy" id="4572"/>
    <lineage>
        <taxon>Eukaryota</taxon>
        <taxon>Viridiplantae</taxon>
        <taxon>Streptophyta</taxon>
        <taxon>Embryophyta</taxon>
        <taxon>Tracheophyta</taxon>
        <taxon>Spermatophyta</taxon>
        <taxon>Magnoliopsida</taxon>
        <taxon>Liliopsida</taxon>
        <taxon>Poales</taxon>
        <taxon>Poaceae</taxon>
        <taxon>BOP clade</taxon>
        <taxon>Pooideae</taxon>
        <taxon>Triticodae</taxon>
        <taxon>Triticeae</taxon>
        <taxon>Triticinae</taxon>
        <taxon>Triticum</taxon>
    </lineage>
</organism>
<dbReference type="PANTHER" id="PTHR24136:SF37">
    <property type="entry name" value="OS01G0942900 PROTEIN"/>
    <property type="match status" value="1"/>
</dbReference>
<keyword evidence="2" id="KW-0677">Repeat</keyword>